<dbReference type="AlphaFoldDB" id="A0A6G1DAG7"/>
<gene>
    <name evidence="1" type="ORF">E2562_036051</name>
</gene>
<evidence type="ECO:0000313" key="2">
    <source>
        <dbReference type="Proteomes" id="UP000479710"/>
    </source>
</evidence>
<evidence type="ECO:0000313" key="1">
    <source>
        <dbReference type="EMBL" id="KAF0909406.1"/>
    </source>
</evidence>
<name>A0A6G1DAG7_9ORYZ</name>
<sequence>MAGSLSRRRAAPRSRGEPHTVLVMAKRLQRGMGEETRAYKGVWVAQAGASVPAVVAEVRAAVACLP</sequence>
<accession>A0A6G1DAG7</accession>
<protein>
    <submittedName>
        <fullName evidence="1">Uncharacterized protein</fullName>
    </submittedName>
</protein>
<keyword evidence="2" id="KW-1185">Reference proteome</keyword>
<proteinExistence type="predicted"/>
<dbReference type="Proteomes" id="UP000479710">
    <property type="component" value="Unassembled WGS sequence"/>
</dbReference>
<organism evidence="1 2">
    <name type="scientific">Oryza meyeriana var. granulata</name>
    <dbReference type="NCBI Taxonomy" id="110450"/>
    <lineage>
        <taxon>Eukaryota</taxon>
        <taxon>Viridiplantae</taxon>
        <taxon>Streptophyta</taxon>
        <taxon>Embryophyta</taxon>
        <taxon>Tracheophyta</taxon>
        <taxon>Spermatophyta</taxon>
        <taxon>Magnoliopsida</taxon>
        <taxon>Liliopsida</taxon>
        <taxon>Poales</taxon>
        <taxon>Poaceae</taxon>
        <taxon>BOP clade</taxon>
        <taxon>Oryzoideae</taxon>
        <taxon>Oryzeae</taxon>
        <taxon>Oryzinae</taxon>
        <taxon>Oryza</taxon>
        <taxon>Oryza meyeriana</taxon>
    </lineage>
</organism>
<dbReference type="EMBL" id="SPHZ02000007">
    <property type="protein sequence ID" value="KAF0909406.1"/>
    <property type="molecule type" value="Genomic_DNA"/>
</dbReference>
<comment type="caution">
    <text evidence="1">The sequence shown here is derived from an EMBL/GenBank/DDBJ whole genome shotgun (WGS) entry which is preliminary data.</text>
</comment>
<reference evidence="1 2" key="1">
    <citation type="submission" date="2019-11" db="EMBL/GenBank/DDBJ databases">
        <title>Whole genome sequence of Oryza granulata.</title>
        <authorList>
            <person name="Li W."/>
        </authorList>
    </citation>
    <scope>NUCLEOTIDE SEQUENCE [LARGE SCALE GENOMIC DNA]</scope>
    <source>
        <strain evidence="2">cv. Menghai</strain>
        <tissue evidence="1">Leaf</tissue>
    </source>
</reference>